<dbReference type="RefSeq" id="WP_213163285.1">
    <property type="nucleotide sequence ID" value="NZ_CP058214.1"/>
</dbReference>
<organism evidence="3 4">
    <name type="scientific">Kaustia mangrovi</name>
    <dbReference type="NCBI Taxonomy" id="2593653"/>
    <lineage>
        <taxon>Bacteria</taxon>
        <taxon>Pseudomonadati</taxon>
        <taxon>Pseudomonadota</taxon>
        <taxon>Alphaproteobacteria</taxon>
        <taxon>Hyphomicrobiales</taxon>
        <taxon>Parvibaculaceae</taxon>
        <taxon>Kaustia</taxon>
    </lineage>
</organism>
<keyword evidence="4" id="KW-1185">Reference proteome</keyword>
<dbReference type="PANTHER" id="PTHR13774:SF32">
    <property type="entry name" value="ANTISENSE-ENHANCING SEQUENCE 1"/>
    <property type="match status" value="1"/>
</dbReference>
<sequence length="304" mass="31614">MRLRYDTLDVFTQTRFGGNQLAVVHDADALSHDRMQAIAREFDYSETVFLLKPETPDGTARMRIFTPGMELPFAGHPIVGTAVLLAIAGQGTGADGDGTEAVRLEVPVGTVTVHVAAGGDECRVARFAAPRLPVPAEPPPDPGALADALGIGVETIGFGAHVPRAFEAGVAFNYVPVASCEVLSRCRVVQPAWNTAFSGGTSANAFVYCRGEEGDEVAFHARMFAPAMGVDEDPATGAAAVAFAGQIAASQELADGAHGIEIEQGRDMGRPSRLHLDMDMAGSALAAAHLGGGAIRVCEGTMTV</sequence>
<dbReference type="PIRSF" id="PIRSF016184">
    <property type="entry name" value="PhzC_PhzF"/>
    <property type="match status" value="1"/>
</dbReference>
<comment type="similarity">
    <text evidence="1">Belongs to the PhzF family.</text>
</comment>
<evidence type="ECO:0000256" key="2">
    <source>
        <dbReference type="PIRSR" id="PIRSR016184-1"/>
    </source>
</evidence>
<gene>
    <name evidence="3" type="ORF">HW532_04635</name>
</gene>
<dbReference type="EMBL" id="CP058214">
    <property type="protein sequence ID" value="QPC42056.1"/>
    <property type="molecule type" value="Genomic_DNA"/>
</dbReference>
<dbReference type="Pfam" id="PF02567">
    <property type="entry name" value="PhzC-PhzF"/>
    <property type="match status" value="1"/>
</dbReference>
<dbReference type="SUPFAM" id="SSF54506">
    <property type="entry name" value="Diaminopimelate epimerase-like"/>
    <property type="match status" value="1"/>
</dbReference>
<accession>A0A7S8C2C2</accession>
<name>A0A7S8C2C2_9HYPH</name>
<evidence type="ECO:0000256" key="1">
    <source>
        <dbReference type="ARBA" id="ARBA00008270"/>
    </source>
</evidence>
<dbReference type="GO" id="GO:0005737">
    <property type="term" value="C:cytoplasm"/>
    <property type="evidence" value="ECO:0007669"/>
    <property type="project" value="TreeGrafter"/>
</dbReference>
<proteinExistence type="inferred from homology"/>
<reference evidence="3 4" key="1">
    <citation type="submission" date="2020-06" db="EMBL/GenBank/DDBJ databases">
        <title>Genome sequence of 2 isolates from Red Sea Mangroves.</title>
        <authorList>
            <person name="Sefrji F."/>
            <person name="Michoud G."/>
            <person name="Merlino G."/>
            <person name="Daffonchio D."/>
        </authorList>
    </citation>
    <scope>NUCLEOTIDE SEQUENCE [LARGE SCALE GENOMIC DNA]</scope>
    <source>
        <strain evidence="3 4">R1DC25</strain>
    </source>
</reference>
<dbReference type="PANTHER" id="PTHR13774">
    <property type="entry name" value="PHENAZINE BIOSYNTHESIS PROTEIN"/>
    <property type="match status" value="1"/>
</dbReference>
<dbReference type="GO" id="GO:0016853">
    <property type="term" value="F:isomerase activity"/>
    <property type="evidence" value="ECO:0007669"/>
    <property type="project" value="TreeGrafter"/>
</dbReference>
<protein>
    <submittedName>
        <fullName evidence="3">PhzF family phenazine biosynthesis protein</fullName>
    </submittedName>
</protein>
<dbReference type="KEGG" id="kmn:HW532_04635"/>
<evidence type="ECO:0000313" key="4">
    <source>
        <dbReference type="Proteomes" id="UP000593594"/>
    </source>
</evidence>
<evidence type="ECO:0000313" key="3">
    <source>
        <dbReference type="EMBL" id="QPC42056.1"/>
    </source>
</evidence>
<dbReference type="Proteomes" id="UP000593594">
    <property type="component" value="Chromosome"/>
</dbReference>
<feature type="active site" evidence="2">
    <location>
        <position position="46"/>
    </location>
</feature>
<dbReference type="NCBIfam" id="TIGR00654">
    <property type="entry name" value="PhzF_family"/>
    <property type="match status" value="1"/>
</dbReference>
<dbReference type="AlphaFoldDB" id="A0A7S8C2C2"/>
<dbReference type="InterPro" id="IPR003719">
    <property type="entry name" value="Phenazine_PhzF-like"/>
</dbReference>
<dbReference type="Gene3D" id="3.10.310.10">
    <property type="entry name" value="Diaminopimelate Epimerase, Chain A, domain 1"/>
    <property type="match status" value="2"/>
</dbReference>